<dbReference type="EMBL" id="CM023480">
    <property type="protein sequence ID" value="KAH7971439.1"/>
    <property type="molecule type" value="Genomic_DNA"/>
</dbReference>
<accession>A0ACB8DLJ5</accession>
<gene>
    <name evidence="1" type="ORF">HPB49_024102</name>
</gene>
<name>A0ACB8DLJ5_DERSI</name>
<evidence type="ECO:0000313" key="2">
    <source>
        <dbReference type="Proteomes" id="UP000821865"/>
    </source>
</evidence>
<protein>
    <submittedName>
        <fullName evidence="1">Uncharacterized protein</fullName>
    </submittedName>
</protein>
<sequence>MAAATQRGYDPVAMACTQVDVQQAATTENGLSNIKDEGLFQLVNLRRKDTQRKMASKGGVPAAPLMSKPAAGNPSGLVCNGSARAAQPRSKTATLEIWVRPSPSTVGDEAGTTLNVWPVWTQNLIVSGTQHVEAANKLARDFNLNVGSGSIPLRGHVKLNGEVCRGVITVRADETTTSLKGKVVWREGDLAFVRKLGTSNVAVLTFVGRRVPRYVHYNCECAVVREYKRTVPACYQRGTIGHRIDNCPHPDLTRCGYCGQRVGASEQGLAEHECTPSCMVCGEAHHTGSETENSSDFNVHEPSNKGPPATRRASLPTTEENKNRKTSGQSVKPPAFQEGDFPPLGKSKAAITFKVSNWAEIASTPSSSSSPLELELKKEIASLRTQNEQLEQKVIALQNVRAEPHFPGSLDSGDESVSLCSGMGPVTYGPLNSNLESRMAALEKSVTDQMAPLPTMIAQTMQAQMQRLVTTLTQQITAAVTQNIKSWIQASPKLFRRAGPVKELGCPSKVCRNIELLLLLDEDSSTDSSTSSSSDSGSDDDDDLALCEFMFEQLFAPPEKRPKVGVVCGKTVAAYSDEEFRRNFRLSRAVANSLAAEFAKSPRYPSRTDRGGLDPKSPEEHVLSFLWCPAGKVRSVYVNRHHYPSLTLQGICDNRKRFLDASTGAPSKVNDSRIFRLSTISKKLPQLCAGKYHILGDAAYPSREFLMTPIRDYGSLYASDKAFSTKLSSTRVLIENAFGELKGRFRQLQRLDLTTVDNMTKFILACCVLHNICIDNGDLPDSLVQDTRLSAQANNDQNPTAAAVGSGTSREESLLRALQKLNEKNLSPRWG</sequence>
<evidence type="ECO:0000313" key="1">
    <source>
        <dbReference type="EMBL" id="KAH7971439.1"/>
    </source>
</evidence>
<comment type="caution">
    <text evidence="1">The sequence shown here is derived from an EMBL/GenBank/DDBJ whole genome shotgun (WGS) entry which is preliminary data.</text>
</comment>
<organism evidence="1 2">
    <name type="scientific">Dermacentor silvarum</name>
    <name type="common">Tick</name>
    <dbReference type="NCBI Taxonomy" id="543639"/>
    <lineage>
        <taxon>Eukaryota</taxon>
        <taxon>Metazoa</taxon>
        <taxon>Ecdysozoa</taxon>
        <taxon>Arthropoda</taxon>
        <taxon>Chelicerata</taxon>
        <taxon>Arachnida</taxon>
        <taxon>Acari</taxon>
        <taxon>Parasitiformes</taxon>
        <taxon>Ixodida</taxon>
        <taxon>Ixodoidea</taxon>
        <taxon>Ixodidae</taxon>
        <taxon>Rhipicephalinae</taxon>
        <taxon>Dermacentor</taxon>
    </lineage>
</organism>
<proteinExistence type="predicted"/>
<dbReference type="Proteomes" id="UP000821865">
    <property type="component" value="Chromosome 11"/>
</dbReference>
<keyword evidence="2" id="KW-1185">Reference proteome</keyword>
<reference evidence="1" key="1">
    <citation type="submission" date="2020-05" db="EMBL/GenBank/DDBJ databases">
        <title>Large-scale comparative analyses of tick genomes elucidate their genetic diversity and vector capacities.</title>
        <authorList>
            <person name="Jia N."/>
            <person name="Wang J."/>
            <person name="Shi W."/>
            <person name="Du L."/>
            <person name="Sun Y."/>
            <person name="Zhan W."/>
            <person name="Jiang J."/>
            <person name="Wang Q."/>
            <person name="Zhang B."/>
            <person name="Ji P."/>
            <person name="Sakyi L.B."/>
            <person name="Cui X."/>
            <person name="Yuan T."/>
            <person name="Jiang B."/>
            <person name="Yang W."/>
            <person name="Lam T.T.-Y."/>
            <person name="Chang Q."/>
            <person name="Ding S."/>
            <person name="Wang X."/>
            <person name="Zhu J."/>
            <person name="Ruan X."/>
            <person name="Zhao L."/>
            <person name="Wei J."/>
            <person name="Que T."/>
            <person name="Du C."/>
            <person name="Cheng J."/>
            <person name="Dai P."/>
            <person name="Han X."/>
            <person name="Huang E."/>
            <person name="Gao Y."/>
            <person name="Liu J."/>
            <person name="Shao H."/>
            <person name="Ye R."/>
            <person name="Li L."/>
            <person name="Wei W."/>
            <person name="Wang X."/>
            <person name="Wang C."/>
            <person name="Yang T."/>
            <person name="Huo Q."/>
            <person name="Li W."/>
            <person name="Guo W."/>
            <person name="Chen H."/>
            <person name="Zhou L."/>
            <person name="Ni X."/>
            <person name="Tian J."/>
            <person name="Zhou Y."/>
            <person name="Sheng Y."/>
            <person name="Liu T."/>
            <person name="Pan Y."/>
            <person name="Xia L."/>
            <person name="Li J."/>
            <person name="Zhao F."/>
            <person name="Cao W."/>
        </authorList>
    </citation>
    <scope>NUCLEOTIDE SEQUENCE</scope>
    <source>
        <strain evidence="1">Dsil-2018</strain>
    </source>
</reference>